<dbReference type="EMBL" id="JAOPGA020000945">
    <property type="protein sequence ID" value="KAL0483211.1"/>
    <property type="molecule type" value="Genomic_DNA"/>
</dbReference>
<gene>
    <name evidence="4" type="ORF">AKO1_014843</name>
</gene>
<dbReference type="Gene3D" id="3.30.70.330">
    <property type="match status" value="1"/>
</dbReference>
<evidence type="ECO:0000313" key="4">
    <source>
        <dbReference type="EMBL" id="KAL0483211.1"/>
    </source>
</evidence>
<name>A0AAW2Z280_9EUKA</name>
<accession>A0AAW2Z280</accession>
<dbReference type="CDD" id="cd00590">
    <property type="entry name" value="RRM_SF"/>
    <property type="match status" value="1"/>
</dbReference>
<feature type="domain" description="RRM" evidence="3">
    <location>
        <begin position="26"/>
        <end position="105"/>
    </location>
</feature>
<evidence type="ECO:0000259" key="3">
    <source>
        <dbReference type="PROSITE" id="PS50102"/>
    </source>
</evidence>
<keyword evidence="1" id="KW-0694">RNA-binding</keyword>
<dbReference type="Pfam" id="PF00076">
    <property type="entry name" value="RRM_1"/>
    <property type="match status" value="1"/>
</dbReference>
<dbReference type="InterPro" id="IPR035979">
    <property type="entry name" value="RBD_domain_sf"/>
</dbReference>
<dbReference type="GO" id="GO:0003723">
    <property type="term" value="F:RNA binding"/>
    <property type="evidence" value="ECO:0007669"/>
    <property type="project" value="UniProtKB-UniRule"/>
</dbReference>
<feature type="region of interest" description="Disordered" evidence="2">
    <location>
        <begin position="110"/>
        <end position="149"/>
    </location>
</feature>
<feature type="compositionally biased region" description="Polar residues" evidence="2">
    <location>
        <begin position="119"/>
        <end position="135"/>
    </location>
</feature>
<dbReference type="Proteomes" id="UP001431209">
    <property type="component" value="Unassembled WGS sequence"/>
</dbReference>
<keyword evidence="5" id="KW-1185">Reference proteome</keyword>
<evidence type="ECO:0000256" key="1">
    <source>
        <dbReference type="PROSITE-ProRule" id="PRU00176"/>
    </source>
</evidence>
<dbReference type="InterPro" id="IPR000504">
    <property type="entry name" value="RRM_dom"/>
</dbReference>
<dbReference type="AlphaFoldDB" id="A0AAW2Z280"/>
<protein>
    <submittedName>
        <fullName evidence="4">U4/U6 snRNA-associated-splicing factor PRP24</fullName>
    </submittedName>
</protein>
<dbReference type="InterPro" id="IPR012677">
    <property type="entry name" value="Nucleotide-bd_a/b_plait_sf"/>
</dbReference>
<proteinExistence type="predicted"/>
<evidence type="ECO:0000256" key="2">
    <source>
        <dbReference type="SAM" id="MobiDB-lite"/>
    </source>
</evidence>
<sequence>MSVTTSKALLLEKLNEIGADAKRLKKTIVVMELPFVADESDMKKYFSKCKGSVRSIDIYRSGALIFSSAIIEFSSSKGAQQAQELAMNDNKLTGEFDIVVMNATDFLSNKKPQRKKSMKQINTGNVTNRDNTAETSDLDTAGEKKCRLQ</sequence>
<organism evidence="4 5">
    <name type="scientific">Acrasis kona</name>
    <dbReference type="NCBI Taxonomy" id="1008807"/>
    <lineage>
        <taxon>Eukaryota</taxon>
        <taxon>Discoba</taxon>
        <taxon>Heterolobosea</taxon>
        <taxon>Tetramitia</taxon>
        <taxon>Eutetramitia</taxon>
        <taxon>Acrasidae</taxon>
        <taxon>Acrasis</taxon>
    </lineage>
</organism>
<reference evidence="4 5" key="1">
    <citation type="submission" date="2024-03" db="EMBL/GenBank/DDBJ databases">
        <title>The Acrasis kona genome and developmental transcriptomes reveal deep origins of eukaryotic multicellular pathways.</title>
        <authorList>
            <person name="Sheikh S."/>
            <person name="Fu C.-J."/>
            <person name="Brown M.W."/>
            <person name="Baldauf S.L."/>
        </authorList>
    </citation>
    <scope>NUCLEOTIDE SEQUENCE [LARGE SCALE GENOMIC DNA]</scope>
    <source>
        <strain evidence="4 5">ATCC MYA-3509</strain>
    </source>
</reference>
<dbReference type="SUPFAM" id="SSF54928">
    <property type="entry name" value="RNA-binding domain, RBD"/>
    <property type="match status" value="1"/>
</dbReference>
<comment type="caution">
    <text evidence="4">The sequence shown here is derived from an EMBL/GenBank/DDBJ whole genome shotgun (WGS) entry which is preliminary data.</text>
</comment>
<evidence type="ECO:0000313" key="5">
    <source>
        <dbReference type="Proteomes" id="UP001431209"/>
    </source>
</evidence>
<dbReference type="PROSITE" id="PS50102">
    <property type="entry name" value="RRM"/>
    <property type="match status" value="1"/>
</dbReference>